<evidence type="ECO:0000313" key="14">
    <source>
        <dbReference type="Proteomes" id="UP001303046"/>
    </source>
</evidence>
<proteinExistence type="inferred from homology"/>
<dbReference type="PANTHER" id="PTHR24248:SF72">
    <property type="entry name" value="G-PROTEIN COUPLED RECEPTORS FAMILY 1 PROFILE DOMAIN-CONTAINING PROTEIN"/>
    <property type="match status" value="1"/>
</dbReference>
<dbReference type="PANTHER" id="PTHR24248">
    <property type="entry name" value="ADRENERGIC RECEPTOR-RELATED G-PROTEIN COUPLED RECEPTOR"/>
    <property type="match status" value="1"/>
</dbReference>
<organism evidence="13 14">
    <name type="scientific">Necator americanus</name>
    <name type="common">Human hookworm</name>
    <dbReference type="NCBI Taxonomy" id="51031"/>
    <lineage>
        <taxon>Eukaryota</taxon>
        <taxon>Metazoa</taxon>
        <taxon>Ecdysozoa</taxon>
        <taxon>Nematoda</taxon>
        <taxon>Chromadorea</taxon>
        <taxon>Rhabditida</taxon>
        <taxon>Rhabditina</taxon>
        <taxon>Rhabditomorpha</taxon>
        <taxon>Strongyloidea</taxon>
        <taxon>Ancylostomatidae</taxon>
        <taxon>Bunostominae</taxon>
        <taxon>Necator</taxon>
    </lineage>
</organism>
<keyword evidence="4 11" id="KW-1133">Transmembrane helix</keyword>
<feature type="transmembrane region" description="Helical" evidence="11">
    <location>
        <begin position="111"/>
        <end position="132"/>
    </location>
</feature>
<evidence type="ECO:0000256" key="9">
    <source>
        <dbReference type="RuleBase" id="RU000688"/>
    </source>
</evidence>
<evidence type="ECO:0000256" key="4">
    <source>
        <dbReference type="ARBA" id="ARBA00022989"/>
    </source>
</evidence>
<comment type="caution">
    <text evidence="13">The sequence shown here is derived from an EMBL/GenBank/DDBJ whole genome shotgun (WGS) entry which is preliminary data.</text>
</comment>
<dbReference type="Gene3D" id="1.20.1070.10">
    <property type="entry name" value="Rhodopsin 7-helix transmembrane proteins"/>
    <property type="match status" value="1"/>
</dbReference>
<dbReference type="SUPFAM" id="SSF81321">
    <property type="entry name" value="Family A G protein-coupled receptor-like"/>
    <property type="match status" value="1"/>
</dbReference>
<sequence>MLDPLLFENYNMSDACIEQLRRLAEYAPQARMLPTPLIVICCIPVIIIILLTVFGNLLVLFFKARVGRTNTTLLVWNLGLTDFLVGVIVLPLGAFHLAHRKWIFGRFLCRVWVAADVTFCTCSVVTICVISVDRYLAVTRPLRYKSLVTKTKVILVMIIIWTFSSSILLTTVRWEQPQCYDDSICFAGNEIRYLAHSVIFAFFLPASVTLTLYWRIYKLARNRQRALDRGFLMILGHNMNFLSNTISQQTQNTLRVHFGKNNGMVEHQRRVLRTHERIAKTLGVVSCSFLFCWLPFFSLYLTNYKCHGCISPIAIDLASWLGYCNSMLNPIIYSFTVREFKRSALRLVFPTWQFAHRCLPRLIPAPPDRMMQRMSRNGNRARNKTRHRSFEMDPNKAVMLTKRNCQKRRQTEPAVFGLQKKVCDAPVKMMIIEEDEDGGVHDDYTDTNGFSTYHETSRRLSDLPPPPPPSSRALLPIDENESGTPSLNGECKTCPNDNSCSVKVFCDTKEADL</sequence>
<evidence type="ECO:0000256" key="6">
    <source>
        <dbReference type="ARBA" id="ARBA00023136"/>
    </source>
</evidence>
<evidence type="ECO:0000256" key="10">
    <source>
        <dbReference type="SAM" id="MobiDB-lite"/>
    </source>
</evidence>
<keyword evidence="6 11" id="KW-0472">Membrane</keyword>
<feature type="domain" description="G-protein coupled receptors family 1 profile" evidence="12">
    <location>
        <begin position="52"/>
        <end position="333"/>
    </location>
</feature>
<feature type="transmembrane region" description="Helical" evidence="11">
    <location>
        <begin position="37"/>
        <end position="62"/>
    </location>
</feature>
<accession>A0ABR1BLL4</accession>
<gene>
    <name evidence="13" type="primary">Necator_chrI.g373</name>
    <name evidence="13" type="ORF">RB195_004252</name>
</gene>
<feature type="region of interest" description="Disordered" evidence="10">
    <location>
        <begin position="454"/>
        <end position="486"/>
    </location>
</feature>
<feature type="transmembrane region" description="Helical" evidence="11">
    <location>
        <begin position="278"/>
        <end position="301"/>
    </location>
</feature>
<keyword evidence="14" id="KW-1185">Reference proteome</keyword>
<dbReference type="CDD" id="cd14967">
    <property type="entry name" value="7tmA_amine_R-like"/>
    <property type="match status" value="1"/>
</dbReference>
<dbReference type="Proteomes" id="UP001303046">
    <property type="component" value="Unassembled WGS sequence"/>
</dbReference>
<keyword evidence="8 9" id="KW-0807">Transducer</keyword>
<name>A0ABR1BLL4_NECAM</name>
<dbReference type="PRINTS" id="PR00237">
    <property type="entry name" value="GPCRRHODOPSN"/>
</dbReference>
<evidence type="ECO:0000256" key="2">
    <source>
        <dbReference type="ARBA" id="ARBA00022475"/>
    </source>
</evidence>
<keyword evidence="5 9" id="KW-0297">G-protein coupled receptor</keyword>
<evidence type="ECO:0000259" key="12">
    <source>
        <dbReference type="PROSITE" id="PS50262"/>
    </source>
</evidence>
<comment type="subcellular location">
    <subcellularLocation>
        <location evidence="1">Cell membrane</location>
        <topology evidence="1">Multi-pass membrane protein</topology>
    </subcellularLocation>
</comment>
<dbReference type="EMBL" id="JAVFWL010000001">
    <property type="protein sequence ID" value="KAK6725819.1"/>
    <property type="molecule type" value="Genomic_DNA"/>
</dbReference>
<evidence type="ECO:0000256" key="5">
    <source>
        <dbReference type="ARBA" id="ARBA00023040"/>
    </source>
</evidence>
<evidence type="ECO:0000313" key="13">
    <source>
        <dbReference type="EMBL" id="KAK6725819.1"/>
    </source>
</evidence>
<dbReference type="PROSITE" id="PS50262">
    <property type="entry name" value="G_PROTEIN_RECEP_F1_2"/>
    <property type="match status" value="1"/>
</dbReference>
<evidence type="ECO:0000256" key="7">
    <source>
        <dbReference type="ARBA" id="ARBA00023170"/>
    </source>
</evidence>
<dbReference type="PROSITE" id="PS00237">
    <property type="entry name" value="G_PROTEIN_RECEP_F1_1"/>
    <property type="match status" value="1"/>
</dbReference>
<feature type="transmembrane region" description="Helical" evidence="11">
    <location>
        <begin position="153"/>
        <end position="174"/>
    </location>
</feature>
<dbReference type="InterPro" id="IPR017452">
    <property type="entry name" value="GPCR_Rhodpsn_7TM"/>
</dbReference>
<feature type="transmembrane region" description="Helical" evidence="11">
    <location>
        <begin position="194"/>
        <end position="214"/>
    </location>
</feature>
<evidence type="ECO:0000256" key="3">
    <source>
        <dbReference type="ARBA" id="ARBA00022692"/>
    </source>
</evidence>
<protein>
    <recommendedName>
        <fullName evidence="12">G-protein coupled receptors family 1 profile domain-containing protein</fullName>
    </recommendedName>
</protein>
<dbReference type="Pfam" id="PF00001">
    <property type="entry name" value="7tm_1"/>
    <property type="match status" value="1"/>
</dbReference>
<evidence type="ECO:0000256" key="11">
    <source>
        <dbReference type="SAM" id="Phobius"/>
    </source>
</evidence>
<keyword evidence="7 9" id="KW-0675">Receptor</keyword>
<keyword evidence="2" id="KW-1003">Cell membrane</keyword>
<feature type="transmembrane region" description="Helical" evidence="11">
    <location>
        <begin position="74"/>
        <end position="99"/>
    </location>
</feature>
<dbReference type="InterPro" id="IPR000276">
    <property type="entry name" value="GPCR_Rhodpsn"/>
</dbReference>
<comment type="similarity">
    <text evidence="9">Belongs to the G-protein coupled receptor 1 family.</text>
</comment>
<reference evidence="13 14" key="1">
    <citation type="submission" date="2023-08" db="EMBL/GenBank/DDBJ databases">
        <title>A Necator americanus chromosomal reference genome.</title>
        <authorList>
            <person name="Ilik V."/>
            <person name="Petrzelkova K.J."/>
            <person name="Pardy F."/>
            <person name="Fuh T."/>
            <person name="Niatou-Singa F.S."/>
            <person name="Gouil Q."/>
            <person name="Baker L."/>
            <person name="Ritchie M.E."/>
            <person name="Jex A.R."/>
            <person name="Gazzola D."/>
            <person name="Li H."/>
            <person name="Toshio Fujiwara R."/>
            <person name="Zhan B."/>
            <person name="Aroian R.V."/>
            <person name="Pafco B."/>
            <person name="Schwarz E.M."/>
        </authorList>
    </citation>
    <scope>NUCLEOTIDE SEQUENCE [LARGE SCALE GENOMIC DNA]</scope>
    <source>
        <strain evidence="13 14">Aroian</strain>
        <tissue evidence="13">Whole animal</tissue>
    </source>
</reference>
<evidence type="ECO:0000256" key="1">
    <source>
        <dbReference type="ARBA" id="ARBA00004651"/>
    </source>
</evidence>
<evidence type="ECO:0000256" key="8">
    <source>
        <dbReference type="ARBA" id="ARBA00023224"/>
    </source>
</evidence>
<keyword evidence="3 9" id="KW-0812">Transmembrane</keyword>